<dbReference type="Pfam" id="PF00728">
    <property type="entry name" value="Glyco_hydro_20"/>
    <property type="match status" value="1"/>
</dbReference>
<dbReference type="InParanoid" id="A0A482WKK5"/>
<comment type="caution">
    <text evidence="7">The sequence shown here is derived from an EMBL/GenBank/DDBJ whole genome shotgun (WGS) entry which is preliminary data.</text>
</comment>
<evidence type="ECO:0000256" key="2">
    <source>
        <dbReference type="ARBA" id="ARBA00006285"/>
    </source>
</evidence>
<accession>A0A482WKK5</accession>
<keyword evidence="4" id="KW-0378">Hydrolase</keyword>
<sequence length="619" mass="70214">MHSAASRTGRRANGKVYFQFLPCISLWRLRAKSQSVLLAMITMTLLFIVYKATGSDDAKLLQAKDGSGRYPSENTAKLGSDDNLENVNELMQLTQSAVHMTRQRAIESRLLGGKGEEQELLNAAGKRHGDQKVADMSLPPVFRGHRIVHLDLKGAPPRLAYYAEIFPLIRELGGTGLLIEYEDMFPYRRVELTATNAYSKSDIATIQRLAAENDLIVIPLIQTFGHLEFVLKLRQFKHLREEPKYPQVICPSRNASLILLREMIDDMLELHPASKFIHIGSDEVYYLGECTQCQDRLKKMKWDKRDLFLNHMTTVANYIKSKNPGLTVLAWDDEFRQMSLEELLASNVGKVVEPVVWKYTSAIPVDLSLTMSEKYAEVFPNVWIASAFKGATGPDMIATDIDYHWRNHAAWMQVISSLSSSINIRGIFLTGWQRYDHFSVLCELLPVGFPSLAVNLAYLSSSKLSGSAWPNAKATRVLKCDSAEPLRKLGAPVRCAFPAAQLFEAVAALYTLQRSFEEITANPHFRGWFSDYNTEMNFASPSHIEEAFADLGRIKMELNYIGRDVQKAMSDVYEPSVYDEWMATHIRPLEVKLSVWWEAKEKLLARDDWPRRPLRPAGQ</sequence>
<dbReference type="PANTHER" id="PTHR21040:SF13">
    <property type="entry name" value="BETA-N-ACETYLHEXOSAMINIDASE"/>
    <property type="match status" value="1"/>
</dbReference>
<protein>
    <recommendedName>
        <fullName evidence="3">beta-N-acetylhexosaminidase</fullName>
        <ecNumber evidence="3">3.2.1.52</ecNumber>
    </recommendedName>
</protein>
<gene>
    <name evidence="7" type="ORF">LSTR_LSTR013434</name>
</gene>
<keyword evidence="5" id="KW-0472">Membrane</keyword>
<dbReference type="SMR" id="A0A482WKK5"/>
<dbReference type="GO" id="GO:0004563">
    <property type="term" value="F:beta-N-acetylhexosaminidase activity"/>
    <property type="evidence" value="ECO:0007669"/>
    <property type="project" value="UniProtKB-EC"/>
</dbReference>
<dbReference type="InterPro" id="IPR015883">
    <property type="entry name" value="Glyco_hydro_20_cat"/>
</dbReference>
<dbReference type="InterPro" id="IPR038901">
    <property type="entry name" value="HEXDC-like"/>
</dbReference>
<evidence type="ECO:0000256" key="4">
    <source>
        <dbReference type="ARBA" id="ARBA00022801"/>
    </source>
</evidence>
<dbReference type="EMBL" id="QKKF02032842">
    <property type="protein sequence ID" value="RZF34039.1"/>
    <property type="molecule type" value="Genomic_DNA"/>
</dbReference>
<keyword evidence="5" id="KW-0812">Transmembrane</keyword>
<evidence type="ECO:0000256" key="3">
    <source>
        <dbReference type="ARBA" id="ARBA00012663"/>
    </source>
</evidence>
<dbReference type="OrthoDB" id="10023921at2759"/>
<name>A0A482WKK5_LAOST</name>
<dbReference type="STRING" id="195883.A0A482WKK5"/>
<evidence type="ECO:0000259" key="6">
    <source>
        <dbReference type="Pfam" id="PF00728"/>
    </source>
</evidence>
<evidence type="ECO:0000313" key="8">
    <source>
        <dbReference type="Proteomes" id="UP000291343"/>
    </source>
</evidence>
<evidence type="ECO:0000256" key="1">
    <source>
        <dbReference type="ARBA" id="ARBA00001231"/>
    </source>
</evidence>
<dbReference type="CDD" id="cd06565">
    <property type="entry name" value="GH20_GcnA-like"/>
    <property type="match status" value="1"/>
</dbReference>
<dbReference type="PANTHER" id="PTHR21040">
    <property type="entry name" value="BCDNA.GH04120"/>
    <property type="match status" value="1"/>
</dbReference>
<dbReference type="InterPro" id="IPR017853">
    <property type="entry name" value="GH"/>
</dbReference>
<feature type="domain" description="Glycoside hydrolase family 20 catalytic" evidence="6">
    <location>
        <begin position="193"/>
        <end position="339"/>
    </location>
</feature>
<dbReference type="SUPFAM" id="SSF51445">
    <property type="entry name" value="(Trans)glycosidases"/>
    <property type="match status" value="1"/>
</dbReference>
<comment type="similarity">
    <text evidence="2">Belongs to the glycosyl hydrolase 20 family.</text>
</comment>
<reference evidence="7 8" key="1">
    <citation type="journal article" date="2017" name="Gigascience">
        <title>Genome sequence of the small brown planthopper, Laodelphax striatellus.</title>
        <authorList>
            <person name="Zhu J."/>
            <person name="Jiang F."/>
            <person name="Wang X."/>
            <person name="Yang P."/>
            <person name="Bao Y."/>
            <person name="Zhao W."/>
            <person name="Wang W."/>
            <person name="Lu H."/>
            <person name="Wang Q."/>
            <person name="Cui N."/>
            <person name="Li J."/>
            <person name="Chen X."/>
            <person name="Luo L."/>
            <person name="Yu J."/>
            <person name="Kang L."/>
            <person name="Cui F."/>
        </authorList>
    </citation>
    <scope>NUCLEOTIDE SEQUENCE [LARGE SCALE GENOMIC DNA]</scope>
    <source>
        <strain evidence="7">Lst14</strain>
    </source>
</reference>
<feature type="transmembrane region" description="Helical" evidence="5">
    <location>
        <begin position="35"/>
        <end position="53"/>
    </location>
</feature>
<proteinExistence type="inferred from homology"/>
<dbReference type="GO" id="GO:0005975">
    <property type="term" value="P:carbohydrate metabolic process"/>
    <property type="evidence" value="ECO:0007669"/>
    <property type="project" value="InterPro"/>
</dbReference>
<dbReference type="Gene3D" id="3.20.20.80">
    <property type="entry name" value="Glycosidases"/>
    <property type="match status" value="1"/>
</dbReference>
<keyword evidence="8" id="KW-1185">Reference proteome</keyword>
<evidence type="ECO:0000256" key="5">
    <source>
        <dbReference type="SAM" id="Phobius"/>
    </source>
</evidence>
<comment type="catalytic activity">
    <reaction evidence="1">
        <text>Hydrolysis of terminal non-reducing N-acetyl-D-hexosamine residues in N-acetyl-beta-D-hexosaminides.</text>
        <dbReference type="EC" id="3.2.1.52"/>
    </reaction>
</comment>
<dbReference type="Proteomes" id="UP000291343">
    <property type="component" value="Unassembled WGS sequence"/>
</dbReference>
<dbReference type="AlphaFoldDB" id="A0A482WKK5"/>
<organism evidence="7 8">
    <name type="scientific">Laodelphax striatellus</name>
    <name type="common">Small brown planthopper</name>
    <name type="synonym">Delphax striatella</name>
    <dbReference type="NCBI Taxonomy" id="195883"/>
    <lineage>
        <taxon>Eukaryota</taxon>
        <taxon>Metazoa</taxon>
        <taxon>Ecdysozoa</taxon>
        <taxon>Arthropoda</taxon>
        <taxon>Hexapoda</taxon>
        <taxon>Insecta</taxon>
        <taxon>Pterygota</taxon>
        <taxon>Neoptera</taxon>
        <taxon>Paraneoptera</taxon>
        <taxon>Hemiptera</taxon>
        <taxon>Auchenorrhyncha</taxon>
        <taxon>Fulgoroidea</taxon>
        <taxon>Delphacidae</taxon>
        <taxon>Criomorphinae</taxon>
        <taxon>Laodelphax</taxon>
    </lineage>
</organism>
<keyword evidence="5" id="KW-1133">Transmembrane helix</keyword>
<dbReference type="EC" id="3.2.1.52" evidence="3"/>
<evidence type="ECO:0000313" key="7">
    <source>
        <dbReference type="EMBL" id="RZF34039.1"/>
    </source>
</evidence>